<dbReference type="Pfam" id="PF00501">
    <property type="entry name" value="AMP-binding"/>
    <property type="match status" value="1"/>
</dbReference>
<dbReference type="Pfam" id="PF13193">
    <property type="entry name" value="AMP-binding_C"/>
    <property type="match status" value="1"/>
</dbReference>
<dbReference type="Gene3D" id="3.30.559.30">
    <property type="entry name" value="Nonribosomal peptide synthetase, condensation domain"/>
    <property type="match status" value="1"/>
</dbReference>
<accession>A0A1T4U7J0</accession>
<dbReference type="GO" id="GO:0043041">
    <property type="term" value="P:amino acid activation for nonribosomal peptide biosynthetic process"/>
    <property type="evidence" value="ECO:0007669"/>
    <property type="project" value="TreeGrafter"/>
</dbReference>
<feature type="domain" description="Carrier" evidence="4">
    <location>
        <begin position="780"/>
        <end position="857"/>
    </location>
</feature>
<dbReference type="OrthoDB" id="4317020at2"/>
<dbReference type="InterPro" id="IPR001242">
    <property type="entry name" value="Condensation_dom"/>
</dbReference>
<evidence type="ECO:0000259" key="4">
    <source>
        <dbReference type="PROSITE" id="PS50075"/>
    </source>
</evidence>
<dbReference type="SMART" id="SM00823">
    <property type="entry name" value="PKS_PP"/>
    <property type="match status" value="1"/>
</dbReference>
<evidence type="ECO:0000256" key="1">
    <source>
        <dbReference type="ARBA" id="ARBA00001957"/>
    </source>
</evidence>
<dbReference type="InterPro" id="IPR025110">
    <property type="entry name" value="AMP-bd_C"/>
</dbReference>
<dbReference type="GO" id="GO:0031177">
    <property type="term" value="F:phosphopantetheine binding"/>
    <property type="evidence" value="ECO:0007669"/>
    <property type="project" value="InterPro"/>
</dbReference>
<dbReference type="NCBIfam" id="TIGR01733">
    <property type="entry name" value="AA-adenyl-dom"/>
    <property type="match status" value="1"/>
</dbReference>
<dbReference type="PROSITE" id="PS50075">
    <property type="entry name" value="CARRIER"/>
    <property type="match status" value="1"/>
</dbReference>
<dbReference type="RefSeq" id="WP_143313372.1">
    <property type="nucleotide sequence ID" value="NZ_FUWZ01000017.1"/>
</dbReference>
<evidence type="ECO:0000313" key="5">
    <source>
        <dbReference type="EMBL" id="SKA48732.1"/>
    </source>
</evidence>
<dbReference type="InterPro" id="IPR006162">
    <property type="entry name" value="Ppantetheine_attach_site"/>
</dbReference>
<dbReference type="InterPro" id="IPR010071">
    <property type="entry name" value="AA_adenyl_dom"/>
</dbReference>
<dbReference type="PANTHER" id="PTHR45527:SF1">
    <property type="entry name" value="FATTY ACID SYNTHASE"/>
    <property type="match status" value="1"/>
</dbReference>
<proteinExistence type="predicted"/>
<dbReference type="GO" id="GO:0044550">
    <property type="term" value="P:secondary metabolite biosynthetic process"/>
    <property type="evidence" value="ECO:0007669"/>
    <property type="project" value="TreeGrafter"/>
</dbReference>
<sequence length="883" mass="97837">ESASQRAMQEQHRSYWKSVFADGVPLLHLPLDYKRPLIKDDKGGVVRFSLSREEVSALQALASRSQSTLFMVMLSLYNVLLSRVCNQDDIVVGTSVSGRYHADLEPLTGMFVNTLPLRHHPRGDQSFLSFLTTVRDHTLESFEHQSYPLEALIEDLSPERDTSRSPLFDVMFDYENIDMTMLAIPGLKVEPYLHEAYASKFDLTLTVSERGDDLQLYFEYAASLFNSSTVHRLITYFKNIVRAVIADNEVLLSAIVMLPEAEEELITQFNDTVYEGPGYLPVTALFRQQVVASPDAIALEYQGAAISYLELDRLSENVAAYLAAAGVGAGDLVGVLLDREPWLIAGILGVLKSGAAYVPVDTDYPANRTAAIFEAAGVKAIITRTAYSGEWNKGIILNLDEAAYLQQEPSSPRFETVPEGDSLAYVIYTSGSSGVPKGVMIRHRSLANYITWAVRRYVGEQPAVFGLHTSIAFDLTVTSLFAPLVSGNRLVLYDSTDSGAVLLEKVLHDNHCTILKMTPSHLKMLAEMNIADPNVLRTLIVGGEQLETRVAAAVHTQFGGLVKIYNEYGPTEATVGCMCYQYNPADDVLNVPIGYPIDNMQLYLLDRYQRAVPAGVEGEVYISGVGIAAGYHGRDDLNAGVFIPNPFCKGAVMYRSYDTAVYQAEYGLIYRGRRDTQIKLRGHRIEPEEIAAQLCRREDVSEAVILLKEAEKEPFLVCYYVAASPLSSTILRAYLRERLPDYMVPDFYVHLTALPLTVNGKLDESALPAHRLEEAAEQHRPVTQVQRELAQIWADVLGAEISQIGTQMNFFDLGGNSMKLLRMVNSINSHFRTTLQVSDIFRFPVIAAIAEHLRGQGDIAPDDADDGLQDMHTTLGILNQTGA</sequence>
<dbReference type="FunFam" id="3.40.50.980:FF:000001">
    <property type="entry name" value="Non-ribosomal peptide synthetase"/>
    <property type="match status" value="1"/>
</dbReference>
<keyword evidence="6" id="KW-1185">Reference proteome</keyword>
<evidence type="ECO:0000313" key="6">
    <source>
        <dbReference type="Proteomes" id="UP000190367"/>
    </source>
</evidence>
<dbReference type="InterPro" id="IPR036736">
    <property type="entry name" value="ACP-like_sf"/>
</dbReference>
<dbReference type="GO" id="GO:0005737">
    <property type="term" value="C:cytoplasm"/>
    <property type="evidence" value="ECO:0007669"/>
    <property type="project" value="TreeGrafter"/>
</dbReference>
<dbReference type="GO" id="GO:0003824">
    <property type="term" value="F:catalytic activity"/>
    <property type="evidence" value="ECO:0007669"/>
    <property type="project" value="InterPro"/>
</dbReference>
<name>A0A1T4U7J0_9BACT</name>
<dbReference type="Gene3D" id="1.10.1200.10">
    <property type="entry name" value="ACP-like"/>
    <property type="match status" value="1"/>
</dbReference>
<dbReference type="PANTHER" id="PTHR45527">
    <property type="entry name" value="NONRIBOSOMAL PEPTIDE SYNTHETASE"/>
    <property type="match status" value="1"/>
</dbReference>
<dbReference type="Gene3D" id="3.30.559.10">
    <property type="entry name" value="Chloramphenicol acetyltransferase-like domain"/>
    <property type="match status" value="1"/>
</dbReference>
<dbReference type="PROSITE" id="PS00455">
    <property type="entry name" value="AMP_BINDING"/>
    <property type="match status" value="1"/>
</dbReference>
<dbReference type="Proteomes" id="UP000190367">
    <property type="component" value="Unassembled WGS sequence"/>
</dbReference>
<dbReference type="InterPro" id="IPR000873">
    <property type="entry name" value="AMP-dep_synth/lig_dom"/>
</dbReference>
<organism evidence="5 6">
    <name type="scientific">Chitinophaga eiseniae</name>
    <dbReference type="NCBI Taxonomy" id="634771"/>
    <lineage>
        <taxon>Bacteria</taxon>
        <taxon>Pseudomonadati</taxon>
        <taxon>Bacteroidota</taxon>
        <taxon>Chitinophagia</taxon>
        <taxon>Chitinophagales</taxon>
        <taxon>Chitinophagaceae</taxon>
        <taxon>Chitinophaga</taxon>
    </lineage>
</organism>
<evidence type="ECO:0000256" key="2">
    <source>
        <dbReference type="ARBA" id="ARBA00022450"/>
    </source>
</evidence>
<dbReference type="EMBL" id="FUWZ01000017">
    <property type="protein sequence ID" value="SKA48732.1"/>
    <property type="molecule type" value="Genomic_DNA"/>
</dbReference>
<dbReference type="InterPro" id="IPR020845">
    <property type="entry name" value="AMP-binding_CS"/>
</dbReference>
<feature type="non-terminal residue" evidence="5">
    <location>
        <position position="1"/>
    </location>
</feature>
<dbReference type="STRING" id="634771.SAMN04488128_1173"/>
<dbReference type="Pfam" id="PF00550">
    <property type="entry name" value="PP-binding"/>
    <property type="match status" value="1"/>
</dbReference>
<dbReference type="Gene3D" id="3.30.300.30">
    <property type="match status" value="1"/>
</dbReference>
<protein>
    <submittedName>
        <fullName evidence="5">Amino acid adenylation domain-containing protein</fullName>
    </submittedName>
</protein>
<comment type="cofactor">
    <cofactor evidence="1">
        <name>pantetheine 4'-phosphate</name>
        <dbReference type="ChEBI" id="CHEBI:47942"/>
    </cofactor>
</comment>
<gene>
    <name evidence="5" type="ORF">SAMN04488128_1173</name>
</gene>
<dbReference type="InterPro" id="IPR009081">
    <property type="entry name" value="PP-bd_ACP"/>
</dbReference>
<dbReference type="SUPFAM" id="SSF52777">
    <property type="entry name" value="CoA-dependent acyltransferases"/>
    <property type="match status" value="1"/>
</dbReference>
<dbReference type="SUPFAM" id="SSF47336">
    <property type="entry name" value="ACP-like"/>
    <property type="match status" value="1"/>
</dbReference>
<dbReference type="InterPro" id="IPR020806">
    <property type="entry name" value="PKS_PP-bd"/>
</dbReference>
<dbReference type="Gene3D" id="2.30.38.10">
    <property type="entry name" value="Luciferase, Domain 3"/>
    <property type="match status" value="1"/>
</dbReference>
<evidence type="ECO:0000256" key="3">
    <source>
        <dbReference type="ARBA" id="ARBA00022553"/>
    </source>
</evidence>
<dbReference type="InterPro" id="IPR045851">
    <property type="entry name" value="AMP-bd_C_sf"/>
</dbReference>
<dbReference type="SMART" id="SM01294">
    <property type="entry name" value="PKS_PP_betabranch"/>
    <property type="match status" value="1"/>
</dbReference>
<dbReference type="AlphaFoldDB" id="A0A1T4U7J0"/>
<dbReference type="InterPro" id="IPR023213">
    <property type="entry name" value="CAT-like_dom_sf"/>
</dbReference>
<dbReference type="Gene3D" id="3.40.50.980">
    <property type="match status" value="2"/>
</dbReference>
<dbReference type="SUPFAM" id="SSF56801">
    <property type="entry name" value="Acetyl-CoA synthetase-like"/>
    <property type="match status" value="1"/>
</dbReference>
<dbReference type="Pfam" id="PF00668">
    <property type="entry name" value="Condensation"/>
    <property type="match status" value="1"/>
</dbReference>
<keyword evidence="3" id="KW-0597">Phosphoprotein</keyword>
<dbReference type="PROSITE" id="PS00012">
    <property type="entry name" value="PHOSPHOPANTETHEINE"/>
    <property type="match status" value="1"/>
</dbReference>
<dbReference type="CDD" id="cd19531">
    <property type="entry name" value="LCL_NRPS-like"/>
    <property type="match status" value="1"/>
</dbReference>
<dbReference type="CDD" id="cd05930">
    <property type="entry name" value="A_NRPS"/>
    <property type="match status" value="1"/>
</dbReference>
<reference evidence="6" key="1">
    <citation type="submission" date="2017-02" db="EMBL/GenBank/DDBJ databases">
        <authorList>
            <person name="Varghese N."/>
            <person name="Submissions S."/>
        </authorList>
    </citation>
    <scope>NUCLEOTIDE SEQUENCE [LARGE SCALE GENOMIC DNA]</scope>
    <source>
        <strain evidence="6">DSM 22224</strain>
    </source>
</reference>
<keyword evidence="2" id="KW-0596">Phosphopantetheine</keyword>